<evidence type="ECO:0000313" key="10">
    <source>
        <dbReference type="EMBL" id="AYF92366.1"/>
    </source>
</evidence>
<evidence type="ECO:0000256" key="8">
    <source>
        <dbReference type="ARBA" id="ARBA00023136"/>
    </source>
</evidence>
<evidence type="ECO:0000256" key="4">
    <source>
        <dbReference type="ARBA" id="ARBA00022475"/>
    </source>
</evidence>
<evidence type="ECO:0000313" key="11">
    <source>
        <dbReference type="Proteomes" id="UP000272003"/>
    </source>
</evidence>
<keyword evidence="7" id="KW-1278">Translocase</keyword>
<dbReference type="Pfam" id="PF00005">
    <property type="entry name" value="ABC_tran"/>
    <property type="match status" value="1"/>
</dbReference>
<dbReference type="InterPro" id="IPR027417">
    <property type="entry name" value="P-loop_NTPase"/>
</dbReference>
<comment type="similarity">
    <text evidence="2">Belongs to the ABC transporter superfamily.</text>
</comment>
<dbReference type="PROSITE" id="PS50893">
    <property type="entry name" value="ABC_TRANSPORTER_2"/>
    <property type="match status" value="1"/>
</dbReference>
<protein>
    <submittedName>
        <fullName evidence="10">Energy-coupling factor transporter ATPase</fullName>
    </submittedName>
</protein>
<dbReference type="GO" id="GO:0042626">
    <property type="term" value="F:ATPase-coupled transmembrane transporter activity"/>
    <property type="evidence" value="ECO:0007669"/>
    <property type="project" value="TreeGrafter"/>
</dbReference>
<evidence type="ECO:0000256" key="5">
    <source>
        <dbReference type="ARBA" id="ARBA00022741"/>
    </source>
</evidence>
<keyword evidence="5" id="KW-0547">Nucleotide-binding</keyword>
<dbReference type="InterPro" id="IPR017871">
    <property type="entry name" value="ABC_transporter-like_CS"/>
</dbReference>
<keyword evidence="4" id="KW-1003">Cell membrane</keyword>
<gene>
    <name evidence="10" type="ORF">D7I45_02115</name>
</gene>
<keyword evidence="6" id="KW-0067">ATP-binding</keyword>
<keyword evidence="3" id="KW-0813">Transport</keyword>
<dbReference type="NCBIfam" id="NF010167">
    <property type="entry name" value="PRK13648.1"/>
    <property type="match status" value="1"/>
</dbReference>
<organism evidence="10 11">
    <name type="scientific">Apilactobacillus bombintestini</name>
    <dbReference type="NCBI Taxonomy" id="2419772"/>
    <lineage>
        <taxon>Bacteria</taxon>
        <taxon>Bacillati</taxon>
        <taxon>Bacillota</taxon>
        <taxon>Bacilli</taxon>
        <taxon>Lactobacillales</taxon>
        <taxon>Lactobacillaceae</taxon>
        <taxon>Apilactobacillus</taxon>
    </lineage>
</organism>
<dbReference type="InterPro" id="IPR003593">
    <property type="entry name" value="AAA+_ATPase"/>
</dbReference>
<accession>A0A387AUD9</accession>
<dbReference type="OrthoDB" id="9784332at2"/>
<dbReference type="KEGG" id="abom:D7I45_02115"/>
<evidence type="ECO:0000256" key="3">
    <source>
        <dbReference type="ARBA" id="ARBA00022448"/>
    </source>
</evidence>
<dbReference type="FunFam" id="3.40.50.300:FF:000224">
    <property type="entry name" value="Energy-coupling factor transporter ATP-binding protein EcfA"/>
    <property type="match status" value="1"/>
</dbReference>
<dbReference type="SMART" id="SM00382">
    <property type="entry name" value="AAA"/>
    <property type="match status" value="1"/>
</dbReference>
<dbReference type="NCBIfam" id="TIGR04520">
    <property type="entry name" value="ECF_ATPase_1"/>
    <property type="match status" value="1"/>
</dbReference>
<dbReference type="AlphaFoldDB" id="A0A387AUD9"/>
<evidence type="ECO:0000256" key="2">
    <source>
        <dbReference type="ARBA" id="ARBA00005417"/>
    </source>
</evidence>
<sequence>MPNKIIEVTDLTFKYRDMSKPAIDNISFDVKKGEWLSIIGKNGSGKSTLINLLDGLLKPQSGQIKIDDQDINESEDTINDTRRKVGLVFQHSSNQFVASTVEDDVAFGLENQLVDTSNMKTIVHDVLKEVDMLDYLKSDPSMLSGGQQQRVAIAGILALRPEIIILDEATSMLDPKAKTMITQLIDRIRNKYHLTVISITHNIKEIENSDRCILLKDGQIVENTVPDTLFSNLQDVKSYGLTLPFSEQLRIKLKNNGIDVPEKYMNDEEIVEWITKYYSKM</sequence>
<dbReference type="SUPFAM" id="SSF52540">
    <property type="entry name" value="P-loop containing nucleoside triphosphate hydrolases"/>
    <property type="match status" value="1"/>
</dbReference>
<dbReference type="PROSITE" id="PS00211">
    <property type="entry name" value="ABC_TRANSPORTER_1"/>
    <property type="match status" value="1"/>
</dbReference>
<dbReference type="GO" id="GO:0005524">
    <property type="term" value="F:ATP binding"/>
    <property type="evidence" value="ECO:0007669"/>
    <property type="project" value="UniProtKB-KW"/>
</dbReference>
<evidence type="ECO:0000256" key="7">
    <source>
        <dbReference type="ARBA" id="ARBA00022967"/>
    </source>
</evidence>
<reference evidence="10 11" key="1">
    <citation type="submission" date="2018-09" db="EMBL/GenBank/DDBJ databases">
        <title>Genome sequencing of strain BHWM-4.</title>
        <authorList>
            <person name="Heo J."/>
            <person name="Kim S.-J."/>
            <person name="Kwon S.-W."/>
        </authorList>
    </citation>
    <scope>NUCLEOTIDE SEQUENCE [LARGE SCALE GENOMIC DNA]</scope>
    <source>
        <strain evidence="10 11">BHWM-4</strain>
    </source>
</reference>
<comment type="subcellular location">
    <subcellularLocation>
        <location evidence="1">Cell membrane</location>
        <topology evidence="1">Peripheral membrane protein</topology>
    </subcellularLocation>
</comment>
<dbReference type="GO" id="GO:0043190">
    <property type="term" value="C:ATP-binding cassette (ABC) transporter complex"/>
    <property type="evidence" value="ECO:0007669"/>
    <property type="project" value="TreeGrafter"/>
</dbReference>
<dbReference type="Proteomes" id="UP000272003">
    <property type="component" value="Chromosome"/>
</dbReference>
<evidence type="ECO:0000256" key="1">
    <source>
        <dbReference type="ARBA" id="ARBA00004202"/>
    </source>
</evidence>
<dbReference type="InterPro" id="IPR015856">
    <property type="entry name" value="ABC_transpr_CbiO/EcfA_su"/>
</dbReference>
<dbReference type="InterPro" id="IPR050095">
    <property type="entry name" value="ECF_ABC_transporter_ATP-bd"/>
</dbReference>
<keyword evidence="8" id="KW-0472">Membrane</keyword>
<feature type="domain" description="ABC transporter" evidence="9">
    <location>
        <begin position="6"/>
        <end position="242"/>
    </location>
</feature>
<dbReference type="InterPro" id="IPR003439">
    <property type="entry name" value="ABC_transporter-like_ATP-bd"/>
</dbReference>
<evidence type="ECO:0000256" key="6">
    <source>
        <dbReference type="ARBA" id="ARBA00022840"/>
    </source>
</evidence>
<dbReference type="InterPro" id="IPR030947">
    <property type="entry name" value="EcfA_1"/>
</dbReference>
<name>A0A387AUD9_9LACO</name>
<dbReference type="CDD" id="cd03225">
    <property type="entry name" value="ABC_cobalt_CbiO_domain1"/>
    <property type="match status" value="1"/>
</dbReference>
<dbReference type="GO" id="GO:0016887">
    <property type="term" value="F:ATP hydrolysis activity"/>
    <property type="evidence" value="ECO:0007669"/>
    <property type="project" value="InterPro"/>
</dbReference>
<dbReference type="EMBL" id="CP032626">
    <property type="protein sequence ID" value="AYF92366.1"/>
    <property type="molecule type" value="Genomic_DNA"/>
</dbReference>
<dbReference type="PANTHER" id="PTHR43553:SF24">
    <property type="entry name" value="ENERGY-COUPLING FACTOR TRANSPORTER ATP-BINDING PROTEIN ECFA1"/>
    <property type="match status" value="1"/>
</dbReference>
<dbReference type="RefSeq" id="WP_120784134.1">
    <property type="nucleotide sequence ID" value="NZ_CP032626.1"/>
</dbReference>
<evidence type="ECO:0000259" key="9">
    <source>
        <dbReference type="PROSITE" id="PS50893"/>
    </source>
</evidence>
<keyword evidence="11" id="KW-1185">Reference proteome</keyword>
<proteinExistence type="inferred from homology"/>
<dbReference type="PANTHER" id="PTHR43553">
    <property type="entry name" value="HEAVY METAL TRANSPORTER"/>
    <property type="match status" value="1"/>
</dbReference>
<dbReference type="Gene3D" id="3.40.50.300">
    <property type="entry name" value="P-loop containing nucleotide triphosphate hydrolases"/>
    <property type="match status" value="1"/>
</dbReference>